<dbReference type="EMBL" id="CAMXCT010000879">
    <property type="protein sequence ID" value="CAI3984298.1"/>
    <property type="molecule type" value="Genomic_DNA"/>
</dbReference>
<evidence type="ECO:0000313" key="1">
    <source>
        <dbReference type="EMBL" id="CAI3984298.1"/>
    </source>
</evidence>
<dbReference type="Proteomes" id="UP001152797">
    <property type="component" value="Unassembled WGS sequence"/>
</dbReference>
<name>A0A9P1C3V2_9DINO</name>
<organism evidence="1">
    <name type="scientific">Cladocopium goreaui</name>
    <dbReference type="NCBI Taxonomy" id="2562237"/>
    <lineage>
        <taxon>Eukaryota</taxon>
        <taxon>Sar</taxon>
        <taxon>Alveolata</taxon>
        <taxon>Dinophyceae</taxon>
        <taxon>Suessiales</taxon>
        <taxon>Symbiodiniaceae</taxon>
        <taxon>Cladocopium</taxon>
    </lineage>
</organism>
<keyword evidence="3" id="KW-1185">Reference proteome</keyword>
<dbReference type="AlphaFoldDB" id="A0A9P1C3V2"/>
<dbReference type="EMBL" id="CAMXCT020000879">
    <property type="protein sequence ID" value="CAL1137673.1"/>
    <property type="molecule type" value="Genomic_DNA"/>
</dbReference>
<gene>
    <name evidence="1" type="ORF">C1SCF055_LOCUS11841</name>
</gene>
<dbReference type="EMBL" id="CAMXCT030000879">
    <property type="protein sequence ID" value="CAL4771610.1"/>
    <property type="molecule type" value="Genomic_DNA"/>
</dbReference>
<sequence length="458" mass="49316">MRLCVWQPQWKCTEDWTTVCISDRPWKCSSSQISTISSDLCESICYKTDVRSIDTFCHKLSPEECSSGQFYESDKHGNRRHCEMSGRCRTSSFCPAENATCPGSTLFDHGAPQAPRDGNVTAEMLSLCRSMCYKTNTVVSGLSCADLSSAHCSSGQFYETDWHGVRRLCVPLGDECTADSSHSCPRSIALCSDDLSQKSLRRSSGNETPPVPTENSSMQFQKASAPVGEAPVVPAFCFSLCEKTNTRSMNASCQDLPAASCESEEFYETDHDGSRRLCLQKGGKCITDLSAVCEEHFPICNVSAAPSAQAEAADESEHCLLYCDKINTRSRGQSCEALSSSECLSGIFYESDHDGNRAMCSYAPSGCTGNVSTTCRAEQPICHGADAATKPKGPRGQSSSVVRSSKFAVHSYGSASPAANEAFGGPPAVESLHSCASIISLKMFLTNLALVAICTSTY</sequence>
<evidence type="ECO:0000313" key="3">
    <source>
        <dbReference type="Proteomes" id="UP001152797"/>
    </source>
</evidence>
<accession>A0A9P1C3V2</accession>
<protein>
    <submittedName>
        <fullName evidence="1">Uncharacterized protein</fullName>
    </submittedName>
</protein>
<comment type="caution">
    <text evidence="1">The sequence shown here is derived from an EMBL/GenBank/DDBJ whole genome shotgun (WGS) entry which is preliminary data.</text>
</comment>
<reference evidence="1" key="1">
    <citation type="submission" date="2022-10" db="EMBL/GenBank/DDBJ databases">
        <authorList>
            <person name="Chen Y."/>
            <person name="Dougan E. K."/>
            <person name="Chan C."/>
            <person name="Rhodes N."/>
            <person name="Thang M."/>
        </authorList>
    </citation>
    <scope>NUCLEOTIDE SEQUENCE</scope>
</reference>
<evidence type="ECO:0000313" key="2">
    <source>
        <dbReference type="EMBL" id="CAL1137673.1"/>
    </source>
</evidence>
<reference evidence="2" key="2">
    <citation type="submission" date="2024-04" db="EMBL/GenBank/DDBJ databases">
        <authorList>
            <person name="Chen Y."/>
            <person name="Shah S."/>
            <person name="Dougan E. K."/>
            <person name="Thang M."/>
            <person name="Chan C."/>
        </authorList>
    </citation>
    <scope>NUCLEOTIDE SEQUENCE [LARGE SCALE GENOMIC DNA]</scope>
</reference>
<dbReference type="OrthoDB" id="448302at2759"/>
<proteinExistence type="predicted"/>